<gene>
    <name evidence="1" type="ORF">MLD38_010175</name>
</gene>
<name>A0ACB9QYZ6_9MYRT</name>
<dbReference type="Proteomes" id="UP001057402">
    <property type="component" value="Chromosome 4"/>
</dbReference>
<keyword evidence="2" id="KW-1185">Reference proteome</keyword>
<protein>
    <submittedName>
        <fullName evidence="1">Uncharacterized protein</fullName>
    </submittedName>
</protein>
<reference evidence="2" key="1">
    <citation type="journal article" date="2023" name="Front. Plant Sci.">
        <title>Chromosomal-level genome assembly of Melastoma candidum provides insights into trichome evolution.</title>
        <authorList>
            <person name="Zhong Y."/>
            <person name="Wu W."/>
            <person name="Sun C."/>
            <person name="Zou P."/>
            <person name="Liu Y."/>
            <person name="Dai S."/>
            <person name="Zhou R."/>
        </authorList>
    </citation>
    <scope>NUCLEOTIDE SEQUENCE [LARGE SCALE GENOMIC DNA]</scope>
</reference>
<dbReference type="EMBL" id="CM042883">
    <property type="protein sequence ID" value="KAI4371878.1"/>
    <property type="molecule type" value="Genomic_DNA"/>
</dbReference>
<comment type="caution">
    <text evidence="1">The sequence shown here is derived from an EMBL/GenBank/DDBJ whole genome shotgun (WGS) entry which is preliminary data.</text>
</comment>
<sequence>MAERRFRKGARVEVTSPDHCLRGTLFPAKIISHHSRKRGFFLVEYNSLVTISDKPSGAAIILSKEEISSASGESSNHGRTGSTKGNSAFGTGMIIEVRSDDDGFEGAWYSTTIMDRAGSHKFLIRYQNMKVDENSSKPLMEEVEADLLRPFPPEAFSINRYEKHTKVDAYFNYGWWEGEVTRVLDEMKYKVYFEGTDYDMAVHHADLRPHQDWLDGEWVM</sequence>
<evidence type="ECO:0000313" key="1">
    <source>
        <dbReference type="EMBL" id="KAI4371878.1"/>
    </source>
</evidence>
<proteinExistence type="predicted"/>
<evidence type="ECO:0000313" key="2">
    <source>
        <dbReference type="Proteomes" id="UP001057402"/>
    </source>
</evidence>
<organism evidence="1 2">
    <name type="scientific">Melastoma candidum</name>
    <dbReference type="NCBI Taxonomy" id="119954"/>
    <lineage>
        <taxon>Eukaryota</taxon>
        <taxon>Viridiplantae</taxon>
        <taxon>Streptophyta</taxon>
        <taxon>Embryophyta</taxon>
        <taxon>Tracheophyta</taxon>
        <taxon>Spermatophyta</taxon>
        <taxon>Magnoliopsida</taxon>
        <taxon>eudicotyledons</taxon>
        <taxon>Gunneridae</taxon>
        <taxon>Pentapetalae</taxon>
        <taxon>rosids</taxon>
        <taxon>malvids</taxon>
        <taxon>Myrtales</taxon>
        <taxon>Melastomataceae</taxon>
        <taxon>Melastomatoideae</taxon>
        <taxon>Melastomateae</taxon>
        <taxon>Melastoma</taxon>
    </lineage>
</organism>
<accession>A0ACB9QYZ6</accession>